<dbReference type="Gramene" id="TraesCS7A02G190900.1">
    <property type="protein sequence ID" value="TraesCS7A02G190900.1"/>
    <property type="gene ID" value="TraesCS7A02G190900"/>
</dbReference>
<feature type="compositionally biased region" description="Polar residues" evidence="1">
    <location>
        <begin position="309"/>
        <end position="322"/>
    </location>
</feature>
<proteinExistence type="predicted"/>
<dbReference type="STRING" id="4565.A0A3B6RCD3"/>
<organism evidence="2">
    <name type="scientific">Triticum aestivum</name>
    <name type="common">Wheat</name>
    <dbReference type="NCBI Taxonomy" id="4565"/>
    <lineage>
        <taxon>Eukaryota</taxon>
        <taxon>Viridiplantae</taxon>
        <taxon>Streptophyta</taxon>
        <taxon>Embryophyta</taxon>
        <taxon>Tracheophyta</taxon>
        <taxon>Spermatophyta</taxon>
        <taxon>Magnoliopsida</taxon>
        <taxon>Liliopsida</taxon>
        <taxon>Poales</taxon>
        <taxon>Poaceae</taxon>
        <taxon>BOP clade</taxon>
        <taxon>Pooideae</taxon>
        <taxon>Triticodae</taxon>
        <taxon>Triticeae</taxon>
        <taxon>Triticinae</taxon>
        <taxon>Triticum</taxon>
    </lineage>
</organism>
<dbReference type="AlphaFoldDB" id="A0A3B6RCD3"/>
<sequence>MEQRARAVSCSWATYRQRSVRNRKRPRPIDANESAAAESHPMSEFCDGKRKAVTEIGFGGVLRMPMNGNANLRHTVSLLSRVDLNSRSLPIGKDVRVQMSPEHIERLIGTPSRGRRVCGLDPDTPEERTDFVRLAMGSQRFCDDGLKAAELVVRRDWDGSVTAERVDEFKVAFVVWIVGRFLAPSAKRGDHGCSDFWGSLYNADEIREYNWSAYFLAHIMDAAARVQSDIRNKRATTTMLITGCPLLLQLYDLYLGPLSKPHLVSPSVKYYDSETLVNKMIGADKPPKISAQGEPSFKACGPRRREESCSMTTDPGQPSSSHVLRPGQGAPKPPHVQVTNQVPPILHPYNANDFCEFLKERYPDVIDSELVDHLKFHNARCILHASIFKNSIITENMKLAAKILDTQTQRQRKQQAPARSRVLEDYFTASDSETETEKKRARTHENSWPDIAPCFSVGTSQCVLGTSELQVAGGAMRNGACVNAGITVGKKMCEWNKGGSFSMPKIWQWSDLKVKLPAGLDDCSEELSMDEERWHCG</sequence>
<reference evidence="2" key="2">
    <citation type="submission" date="2018-10" db="UniProtKB">
        <authorList>
            <consortium name="EnsemblPlants"/>
        </authorList>
    </citation>
    <scope>IDENTIFICATION</scope>
</reference>
<evidence type="ECO:0000313" key="3">
    <source>
        <dbReference type="Proteomes" id="UP000019116"/>
    </source>
</evidence>
<dbReference type="PANTHER" id="PTHR34835:SF63">
    <property type="entry name" value="AMINOTRANSFERASE-LIKE PLANT MOBILE DOMAIN-CONTAINING PROTEIN"/>
    <property type="match status" value="1"/>
</dbReference>
<evidence type="ECO:0000256" key="1">
    <source>
        <dbReference type="SAM" id="MobiDB-lite"/>
    </source>
</evidence>
<name>A0A3B6RCD3_WHEAT</name>
<dbReference type="GeneID" id="123150980"/>
<feature type="region of interest" description="Disordered" evidence="1">
    <location>
        <begin position="19"/>
        <end position="43"/>
    </location>
</feature>
<protein>
    <submittedName>
        <fullName evidence="2">Uncharacterized protein</fullName>
    </submittedName>
</protein>
<keyword evidence="3" id="KW-1185">Reference proteome</keyword>
<dbReference type="OMA" id="FHNARCI"/>
<dbReference type="Gramene" id="TraesCS7A03G0445000.1">
    <property type="protein sequence ID" value="TraesCS7A03G0445000.1.CDS"/>
    <property type="gene ID" value="TraesCS7A03G0445000"/>
</dbReference>
<feature type="region of interest" description="Disordered" evidence="1">
    <location>
        <begin position="288"/>
        <end position="337"/>
    </location>
</feature>
<reference evidence="2" key="1">
    <citation type="submission" date="2018-08" db="EMBL/GenBank/DDBJ databases">
        <authorList>
            <person name="Rossello M."/>
        </authorList>
    </citation>
    <scope>NUCLEOTIDE SEQUENCE [LARGE SCALE GENOMIC DNA]</scope>
    <source>
        <strain evidence="2">cv. Chinese Spring</strain>
    </source>
</reference>
<gene>
    <name evidence="2" type="primary">LOC123150980</name>
</gene>
<dbReference type="RefSeq" id="XP_044426711.1">
    <property type="nucleotide sequence ID" value="XM_044570776.1"/>
</dbReference>
<dbReference type="Gramene" id="TraesNOR7A03G03910770.1">
    <property type="protein sequence ID" value="TraesNOR7A03G03910770.1"/>
    <property type="gene ID" value="TraesNOR7A03G03910770"/>
</dbReference>
<dbReference type="Proteomes" id="UP000019116">
    <property type="component" value="Chromosome 7A"/>
</dbReference>
<dbReference type="EnsemblPlants" id="TraesCS7A02G190900.1">
    <property type="protein sequence ID" value="TraesCS7A02G190900.1"/>
    <property type="gene ID" value="TraesCS7A02G190900"/>
</dbReference>
<dbReference type="OrthoDB" id="678267at2759"/>
<dbReference type="PANTHER" id="PTHR34835">
    <property type="entry name" value="OS07G0283600 PROTEIN-RELATED"/>
    <property type="match status" value="1"/>
</dbReference>
<accession>A0A3B6RCD3</accession>
<evidence type="ECO:0000313" key="2">
    <source>
        <dbReference type="EnsemblPlants" id="TraesCS7A02G190900.1"/>
    </source>
</evidence>
<dbReference type="KEGG" id="taes:123150980"/>